<dbReference type="PANTHER" id="PTHR11516">
    <property type="entry name" value="PYRUVATE DEHYDROGENASE E1 COMPONENT, ALPHA SUBUNIT BACTERIAL AND ORGANELLAR"/>
    <property type="match status" value="1"/>
</dbReference>
<dbReference type="PANTHER" id="PTHR11516:SF60">
    <property type="entry name" value="PYRUVATE DEHYDROGENASE E1 COMPONENT SUBUNIT ALPHA"/>
    <property type="match status" value="1"/>
</dbReference>
<dbReference type="GeneID" id="31526319"/>
<evidence type="ECO:0000313" key="7">
    <source>
        <dbReference type="Proteomes" id="UP000006455"/>
    </source>
</evidence>
<dbReference type="OrthoDB" id="9766715at2"/>
<evidence type="ECO:0000256" key="1">
    <source>
        <dbReference type="ARBA" id="ARBA00001946"/>
    </source>
</evidence>
<dbReference type="GO" id="GO:0000287">
    <property type="term" value="F:magnesium ion binding"/>
    <property type="evidence" value="ECO:0007669"/>
    <property type="project" value="UniProtKB-ARBA"/>
</dbReference>
<comment type="caution">
    <text evidence="6">The sequence shown here is derived from an EMBL/GenBank/DDBJ whole genome shotgun (WGS) entry which is preliminary data.</text>
</comment>
<protein>
    <submittedName>
        <fullName evidence="6">Pyruvate dehydrogenase (Acetyl-transferring)</fullName>
    </submittedName>
</protein>
<dbReference type="eggNOG" id="COG1071">
    <property type="taxonomic scope" value="Bacteria"/>
</dbReference>
<dbReference type="SUPFAM" id="SSF52518">
    <property type="entry name" value="Thiamin diphosphate-binding fold (THDP-binding)"/>
    <property type="match status" value="1"/>
</dbReference>
<sequence>MTKPSSQELLAIYRLAALIQLTDERIRSLLMSGEIALSYYSPRGQEIVAAATAMKLQPEDYVVTTYRGIHDQIAKGVPLRLLMAEYFGKATGACKGKGGPMHVTHPESGVMLTTGIVGSGLPIANGLALAAQLRGERRVVIANFGDGASNIGAFHEALNLASLWKLPVVFLCQNNGYAEHTSFANGTSCRNISDRAVAYGMPGVTINGDDPEAMFAAAAEAITAARDGAGPTLLEAKTFRFMGHFFGDDSGYIDKEIYDDRLAHDPVPALRAKLIADGRADEVQLTGLEQQCQGEIADAVEFARASDFPDVSELGRDIYAGEVAV</sequence>
<dbReference type="GO" id="GO:0006086">
    <property type="term" value="P:pyruvate decarboxylation to acetyl-CoA"/>
    <property type="evidence" value="ECO:0007669"/>
    <property type="project" value="TreeGrafter"/>
</dbReference>
<feature type="domain" description="Dehydrogenase E1 component" evidence="5">
    <location>
        <begin position="18"/>
        <end position="310"/>
    </location>
</feature>
<dbReference type="EMBL" id="AFVW02000002">
    <property type="protein sequence ID" value="EJO89415.1"/>
    <property type="molecule type" value="Genomic_DNA"/>
</dbReference>
<dbReference type="InterPro" id="IPR001017">
    <property type="entry name" value="DH_E1"/>
</dbReference>
<proteinExistence type="predicted"/>
<comment type="cofactor">
    <cofactor evidence="2">
        <name>thiamine diphosphate</name>
        <dbReference type="ChEBI" id="CHEBI:58937"/>
    </cofactor>
</comment>
<evidence type="ECO:0000256" key="2">
    <source>
        <dbReference type="ARBA" id="ARBA00001964"/>
    </source>
</evidence>
<evidence type="ECO:0000256" key="3">
    <source>
        <dbReference type="ARBA" id="ARBA00023002"/>
    </source>
</evidence>
<dbReference type="Gene3D" id="3.40.50.970">
    <property type="match status" value="1"/>
</dbReference>
<accession>J4SHZ4</accession>
<evidence type="ECO:0000313" key="6">
    <source>
        <dbReference type="EMBL" id="EJO89415.1"/>
    </source>
</evidence>
<keyword evidence="6" id="KW-0670">Pyruvate</keyword>
<dbReference type="AlphaFoldDB" id="J4SHZ4"/>
<reference evidence="6 7" key="1">
    <citation type="journal article" date="2011" name="J. Bacteriol.">
        <title>Genome sequence of the Mycobacterium colombiense type strain, CECT 3035.</title>
        <authorList>
            <person name="Gonzalez-Perez M."/>
            <person name="Murcia M.I."/>
            <person name="Landsman D."/>
            <person name="Jordan I.K."/>
            <person name="Marino-Ramirez L."/>
        </authorList>
    </citation>
    <scope>NUCLEOTIDE SEQUENCE [LARGE SCALE GENOMIC DNA]</scope>
    <source>
        <strain evidence="6 7">CECT 3035</strain>
    </source>
</reference>
<comment type="cofactor">
    <cofactor evidence="1">
        <name>Mg(2+)</name>
        <dbReference type="ChEBI" id="CHEBI:18420"/>
    </cofactor>
</comment>
<dbReference type="RefSeq" id="WP_007769928.1">
    <property type="nucleotide sequence ID" value="NZ_AFVW02000002.1"/>
</dbReference>
<dbReference type="InterPro" id="IPR029061">
    <property type="entry name" value="THDP-binding"/>
</dbReference>
<dbReference type="Proteomes" id="UP000006455">
    <property type="component" value="Unassembled WGS sequence"/>
</dbReference>
<keyword evidence="3" id="KW-0560">Oxidoreductase</keyword>
<gene>
    <name evidence="6" type="ORF">MCOL_V204480</name>
</gene>
<dbReference type="GO" id="GO:0004739">
    <property type="term" value="F:pyruvate dehydrogenase (acetyl-transferring) activity"/>
    <property type="evidence" value="ECO:0007669"/>
    <property type="project" value="TreeGrafter"/>
</dbReference>
<dbReference type="STRING" id="1041522.GCA_002105755_02185"/>
<dbReference type="InterPro" id="IPR050642">
    <property type="entry name" value="PDH_E1_Alpha_Subunit"/>
</dbReference>
<evidence type="ECO:0000259" key="5">
    <source>
        <dbReference type="Pfam" id="PF00676"/>
    </source>
</evidence>
<name>J4SHZ4_9MYCO</name>
<dbReference type="Pfam" id="PF00676">
    <property type="entry name" value="E1_dh"/>
    <property type="match status" value="1"/>
</dbReference>
<keyword evidence="4" id="KW-0786">Thiamine pyrophosphate</keyword>
<organism evidence="6 7">
    <name type="scientific">Mycobacterium colombiense CECT 3035</name>
    <dbReference type="NCBI Taxonomy" id="1041522"/>
    <lineage>
        <taxon>Bacteria</taxon>
        <taxon>Bacillati</taxon>
        <taxon>Actinomycetota</taxon>
        <taxon>Actinomycetes</taxon>
        <taxon>Mycobacteriales</taxon>
        <taxon>Mycobacteriaceae</taxon>
        <taxon>Mycobacterium</taxon>
        <taxon>Mycobacterium avium complex (MAC)</taxon>
    </lineage>
</organism>
<dbReference type="CDD" id="cd02000">
    <property type="entry name" value="TPP_E1_PDC_ADC_BCADC"/>
    <property type="match status" value="1"/>
</dbReference>
<evidence type="ECO:0000256" key="4">
    <source>
        <dbReference type="ARBA" id="ARBA00023052"/>
    </source>
</evidence>